<organism evidence="3 4">
    <name type="scientific">Sphingobium nicotianae</name>
    <dbReference type="NCBI Taxonomy" id="2782607"/>
    <lineage>
        <taxon>Bacteria</taxon>
        <taxon>Pseudomonadati</taxon>
        <taxon>Pseudomonadota</taxon>
        <taxon>Alphaproteobacteria</taxon>
        <taxon>Sphingomonadales</taxon>
        <taxon>Sphingomonadaceae</taxon>
        <taxon>Sphingobium</taxon>
    </lineage>
</organism>
<feature type="chain" id="PRO_5040770506" evidence="1">
    <location>
        <begin position="20"/>
        <end position="215"/>
    </location>
</feature>
<dbReference type="NCBIfam" id="NF035944">
    <property type="entry name" value="PEPxxWA-CTERM"/>
    <property type="match status" value="1"/>
</dbReference>
<evidence type="ECO:0000313" key="4">
    <source>
        <dbReference type="Proteomes" id="UP001138757"/>
    </source>
</evidence>
<dbReference type="Pfam" id="PF07589">
    <property type="entry name" value="PEP-CTERM"/>
    <property type="match status" value="1"/>
</dbReference>
<dbReference type="NCBIfam" id="TIGR02595">
    <property type="entry name" value="PEP_CTERM"/>
    <property type="match status" value="1"/>
</dbReference>
<reference evidence="3" key="1">
    <citation type="submission" date="2021-05" db="EMBL/GenBank/DDBJ databases">
        <title>Genome of Sphingobium sp. strain.</title>
        <authorList>
            <person name="Fan R."/>
        </authorList>
    </citation>
    <scope>NUCLEOTIDE SEQUENCE</scope>
    <source>
        <strain evidence="3">H33</strain>
    </source>
</reference>
<protein>
    <submittedName>
        <fullName evidence="3">PEP-CTERM sorting domain-containing protein</fullName>
    </submittedName>
</protein>
<sequence>MKKLLVAVALAVVAVPAAAQTVSNTNAIGIVDGGEVTSDIVVAGLSGNITSLTLSINSLSHTYPDDLVFGLLNTSANLGFVFLSGVGGSADIRDVDLTFSDSASGFLPESFVDAFPVTSGTYLPSNFYLYEFTFYPNATAFGDFAGITPNGTWTLVVDDTFPADTGTISGGWSLTFTTDATAAVPEPATWAMMIGGLALAGATMRRRQVRVAFAA</sequence>
<name>A0A9X1D9C7_9SPHN</name>
<feature type="domain" description="Ice-binding protein C-terminal" evidence="2">
    <location>
        <begin position="183"/>
        <end position="207"/>
    </location>
</feature>
<dbReference type="EMBL" id="JAHGAW010000001">
    <property type="protein sequence ID" value="MBT2185421.1"/>
    <property type="molecule type" value="Genomic_DNA"/>
</dbReference>
<dbReference type="Gene3D" id="2.60.120.260">
    <property type="entry name" value="Galactose-binding domain-like"/>
    <property type="match status" value="1"/>
</dbReference>
<keyword evidence="4" id="KW-1185">Reference proteome</keyword>
<proteinExistence type="predicted"/>
<evidence type="ECO:0000313" key="3">
    <source>
        <dbReference type="EMBL" id="MBT2185421.1"/>
    </source>
</evidence>
<dbReference type="InterPro" id="IPR013424">
    <property type="entry name" value="Ice-binding_C"/>
</dbReference>
<evidence type="ECO:0000259" key="2">
    <source>
        <dbReference type="Pfam" id="PF07589"/>
    </source>
</evidence>
<accession>A0A9X1D9C7</accession>
<dbReference type="AlphaFoldDB" id="A0A9X1D9C7"/>
<evidence type="ECO:0000256" key="1">
    <source>
        <dbReference type="SAM" id="SignalP"/>
    </source>
</evidence>
<comment type="caution">
    <text evidence="3">The sequence shown here is derived from an EMBL/GenBank/DDBJ whole genome shotgun (WGS) entry which is preliminary data.</text>
</comment>
<gene>
    <name evidence="3" type="ORF">KK488_00480</name>
</gene>
<dbReference type="RefSeq" id="WP_214621179.1">
    <property type="nucleotide sequence ID" value="NZ_JAHGAW010000001.1"/>
</dbReference>
<feature type="signal peptide" evidence="1">
    <location>
        <begin position="1"/>
        <end position="19"/>
    </location>
</feature>
<keyword evidence="1" id="KW-0732">Signal</keyword>
<dbReference type="Proteomes" id="UP001138757">
    <property type="component" value="Unassembled WGS sequence"/>
</dbReference>